<dbReference type="Gene3D" id="2.60.120.10">
    <property type="entry name" value="Jelly Rolls"/>
    <property type="match status" value="1"/>
</dbReference>
<dbReference type="PANTHER" id="PTHR40943:SF1">
    <property type="entry name" value="CYTOPLASMIC PROTEIN"/>
    <property type="match status" value="1"/>
</dbReference>
<dbReference type="Proteomes" id="UP001205337">
    <property type="component" value="Unassembled WGS sequence"/>
</dbReference>
<keyword evidence="4" id="KW-1185">Reference proteome</keyword>
<proteinExistence type="predicted"/>
<evidence type="ECO:0000313" key="4">
    <source>
        <dbReference type="Proteomes" id="UP001205337"/>
    </source>
</evidence>
<accession>A0ABT1ZG19</accession>
<name>A0ABT1ZG19_9MICO</name>
<organism evidence="3 4">
    <name type="scientific">Protaetiibacter mangrovi</name>
    <dbReference type="NCBI Taxonomy" id="2970926"/>
    <lineage>
        <taxon>Bacteria</taxon>
        <taxon>Bacillati</taxon>
        <taxon>Actinomycetota</taxon>
        <taxon>Actinomycetes</taxon>
        <taxon>Micrococcales</taxon>
        <taxon>Microbacteriaceae</taxon>
        <taxon>Protaetiibacter</taxon>
    </lineage>
</organism>
<feature type="region of interest" description="Disordered" evidence="1">
    <location>
        <begin position="1"/>
        <end position="30"/>
    </location>
</feature>
<dbReference type="PANTHER" id="PTHR40943">
    <property type="entry name" value="CYTOPLASMIC PROTEIN-RELATED"/>
    <property type="match status" value="1"/>
</dbReference>
<dbReference type="EMBL" id="JANTHX010000007">
    <property type="protein sequence ID" value="MCS0499653.1"/>
    <property type="molecule type" value="Genomic_DNA"/>
</dbReference>
<dbReference type="InterPro" id="IPR014710">
    <property type="entry name" value="RmlC-like_jellyroll"/>
</dbReference>
<feature type="compositionally biased region" description="Basic and acidic residues" evidence="1">
    <location>
        <begin position="11"/>
        <end position="20"/>
    </location>
</feature>
<dbReference type="InterPro" id="IPR008579">
    <property type="entry name" value="UGlyAH_Cupin_dom"/>
</dbReference>
<dbReference type="RefSeq" id="WP_258798717.1">
    <property type="nucleotide sequence ID" value="NZ_JANTHX010000007.1"/>
</dbReference>
<sequence>MKPVDAGSLPLDHEPVDDAQRIAGAPSTGWRALGTTASGGEYGVWEMSSGTMSDVEADEVFVVLAGRATVVFSDGRVAELTPGTVMRLSAGERTTWTVHETLRKVYVTPA</sequence>
<evidence type="ECO:0000259" key="2">
    <source>
        <dbReference type="Pfam" id="PF05899"/>
    </source>
</evidence>
<dbReference type="InterPro" id="IPR011051">
    <property type="entry name" value="RmlC_Cupin_sf"/>
</dbReference>
<dbReference type="Pfam" id="PF05899">
    <property type="entry name" value="Cupin_3"/>
    <property type="match status" value="1"/>
</dbReference>
<protein>
    <submittedName>
        <fullName evidence="3">Cupin domain-containing protein</fullName>
    </submittedName>
</protein>
<feature type="domain" description="(S)-ureidoglycine aminohydrolase cupin" evidence="2">
    <location>
        <begin position="42"/>
        <end position="106"/>
    </location>
</feature>
<gene>
    <name evidence="3" type="ORF">NUH29_08835</name>
</gene>
<reference evidence="3 4" key="1">
    <citation type="submission" date="2022-08" db="EMBL/GenBank/DDBJ databases">
        <authorList>
            <person name="Li F."/>
        </authorList>
    </citation>
    <scope>NUCLEOTIDE SEQUENCE [LARGE SCALE GENOMIC DNA]</scope>
    <source>
        <strain evidence="3 4">10F1B-8-1</strain>
    </source>
</reference>
<dbReference type="SUPFAM" id="SSF51182">
    <property type="entry name" value="RmlC-like cupins"/>
    <property type="match status" value="1"/>
</dbReference>
<evidence type="ECO:0000313" key="3">
    <source>
        <dbReference type="EMBL" id="MCS0499653.1"/>
    </source>
</evidence>
<evidence type="ECO:0000256" key="1">
    <source>
        <dbReference type="SAM" id="MobiDB-lite"/>
    </source>
</evidence>
<comment type="caution">
    <text evidence="3">The sequence shown here is derived from an EMBL/GenBank/DDBJ whole genome shotgun (WGS) entry which is preliminary data.</text>
</comment>